<feature type="domain" description="SH3b" evidence="3">
    <location>
        <begin position="211"/>
        <end position="273"/>
    </location>
</feature>
<dbReference type="EMBL" id="ADLN01000001">
    <property type="protein sequence ID" value="EHI61738.1"/>
    <property type="molecule type" value="Genomic_DNA"/>
</dbReference>
<feature type="region of interest" description="Disordered" evidence="1">
    <location>
        <begin position="182"/>
        <end position="210"/>
    </location>
</feature>
<dbReference type="AlphaFoldDB" id="G5I9J9"/>
<comment type="caution">
    <text evidence="4">The sequence shown here is derived from an EMBL/GenBank/DDBJ whole genome shotgun (WGS) entry which is preliminary data.</text>
</comment>
<dbReference type="PATRIC" id="fig|742737.3.peg.183"/>
<dbReference type="InterPro" id="IPR003646">
    <property type="entry name" value="SH3-like_bac-type"/>
</dbReference>
<feature type="transmembrane region" description="Helical" evidence="2">
    <location>
        <begin position="157"/>
        <end position="177"/>
    </location>
</feature>
<dbReference type="InterPro" id="IPR025285">
    <property type="entry name" value="DUF4145"/>
</dbReference>
<protein>
    <recommendedName>
        <fullName evidence="3">SH3b domain-containing protein</fullName>
    </recommendedName>
</protein>
<dbReference type="Pfam" id="PF08239">
    <property type="entry name" value="SH3_3"/>
    <property type="match status" value="1"/>
</dbReference>
<name>G5I9J9_9FIRM</name>
<gene>
    <name evidence="4" type="ORF">HMPREF9473_00189</name>
</gene>
<dbReference type="RefSeq" id="WP_006778170.1">
    <property type="nucleotide sequence ID" value="NZ_CP040506.1"/>
</dbReference>
<evidence type="ECO:0000313" key="4">
    <source>
        <dbReference type="EMBL" id="EHI61738.1"/>
    </source>
</evidence>
<proteinExistence type="predicted"/>
<dbReference type="PROSITE" id="PS51781">
    <property type="entry name" value="SH3B"/>
    <property type="match status" value="1"/>
</dbReference>
<sequence length="273" mass="30473">MGTTETASSWDKIRLGMKDAERLLGQKQYNLAMIKCRQTLEIMVRSLADKACMVDADLSVTIDDLYQGKWISRTTCDHYHKIRMIGNKAVHEGNDSAYDADQAFHLLSQEVYTFSNDYKASRPKTHKPATSSGASASRGRRGSRRNKKGFSLSQADMLRILIGVLCIIFIIVLVNFLRPGKKKDADVTTPVTTEETSPESTPPETMAETTPAPVYKTSTVLNVRAEPSTTATIRGQLQPDTIVDYVGQHDDEWSIITYEGQQSYVATQYLVHD</sequence>
<accession>G5I9J9</accession>
<dbReference type="Proteomes" id="UP000005384">
    <property type="component" value="Unassembled WGS sequence"/>
</dbReference>
<reference evidence="4 5" key="1">
    <citation type="submission" date="2011-08" db="EMBL/GenBank/DDBJ databases">
        <title>The Genome Sequence of Clostridium hathewayi WAL-18680.</title>
        <authorList>
            <consortium name="The Broad Institute Genome Sequencing Platform"/>
            <person name="Earl A."/>
            <person name="Ward D."/>
            <person name="Feldgarden M."/>
            <person name="Gevers D."/>
            <person name="Finegold S.M."/>
            <person name="Summanen P.H."/>
            <person name="Molitoris D.R."/>
            <person name="Song M."/>
            <person name="Daigneault M."/>
            <person name="Allen-Vercoe E."/>
            <person name="Young S.K."/>
            <person name="Zeng Q."/>
            <person name="Gargeya S."/>
            <person name="Fitzgerald M."/>
            <person name="Haas B."/>
            <person name="Abouelleil A."/>
            <person name="Alvarado L."/>
            <person name="Arachchi H.M."/>
            <person name="Berlin A."/>
            <person name="Brown A."/>
            <person name="Chapman S.B."/>
            <person name="Chen Z."/>
            <person name="Dunbar C."/>
            <person name="Freedman E."/>
            <person name="Gearin G."/>
            <person name="Gellesch M."/>
            <person name="Goldberg J."/>
            <person name="Griggs A."/>
            <person name="Gujja S."/>
            <person name="Heiman D."/>
            <person name="Howarth C."/>
            <person name="Larson L."/>
            <person name="Lui A."/>
            <person name="MacDonald P.J.P."/>
            <person name="Montmayeur A."/>
            <person name="Murphy C."/>
            <person name="Neiman D."/>
            <person name="Pearson M."/>
            <person name="Priest M."/>
            <person name="Roberts A."/>
            <person name="Saif S."/>
            <person name="Shea T."/>
            <person name="Shenoy N."/>
            <person name="Sisk P."/>
            <person name="Stolte C."/>
            <person name="Sykes S."/>
            <person name="Wortman J."/>
            <person name="Nusbaum C."/>
            <person name="Birren B."/>
        </authorList>
    </citation>
    <scope>NUCLEOTIDE SEQUENCE [LARGE SCALE GENOMIC DNA]</scope>
    <source>
        <strain evidence="4 5">WAL-18680</strain>
    </source>
</reference>
<dbReference type="Gene3D" id="2.30.30.40">
    <property type="entry name" value="SH3 Domains"/>
    <property type="match status" value="1"/>
</dbReference>
<dbReference type="Pfam" id="PF13643">
    <property type="entry name" value="DUF4145"/>
    <property type="match status" value="1"/>
</dbReference>
<evidence type="ECO:0000313" key="5">
    <source>
        <dbReference type="Proteomes" id="UP000005384"/>
    </source>
</evidence>
<keyword evidence="2" id="KW-1133">Transmembrane helix</keyword>
<dbReference type="OrthoDB" id="1936859at2"/>
<evidence type="ECO:0000259" key="3">
    <source>
        <dbReference type="PROSITE" id="PS51781"/>
    </source>
</evidence>
<dbReference type="HOGENOM" id="CLU_846501_0_0_9"/>
<feature type="compositionally biased region" description="Basic residues" evidence="1">
    <location>
        <begin position="138"/>
        <end position="148"/>
    </location>
</feature>
<feature type="region of interest" description="Disordered" evidence="1">
    <location>
        <begin position="118"/>
        <end position="148"/>
    </location>
</feature>
<keyword evidence="2" id="KW-0472">Membrane</keyword>
<evidence type="ECO:0000256" key="1">
    <source>
        <dbReference type="SAM" id="MobiDB-lite"/>
    </source>
</evidence>
<evidence type="ECO:0000256" key="2">
    <source>
        <dbReference type="SAM" id="Phobius"/>
    </source>
</evidence>
<feature type="compositionally biased region" description="Low complexity" evidence="1">
    <location>
        <begin position="187"/>
        <end position="210"/>
    </location>
</feature>
<keyword evidence="5" id="KW-1185">Reference proteome</keyword>
<organism evidence="4 5">
    <name type="scientific">Hungatella hathewayi WAL-18680</name>
    <dbReference type="NCBI Taxonomy" id="742737"/>
    <lineage>
        <taxon>Bacteria</taxon>
        <taxon>Bacillati</taxon>
        <taxon>Bacillota</taxon>
        <taxon>Clostridia</taxon>
        <taxon>Lachnospirales</taxon>
        <taxon>Lachnospiraceae</taxon>
        <taxon>Hungatella</taxon>
    </lineage>
</organism>
<keyword evidence="2" id="KW-0812">Transmembrane</keyword>